<protein>
    <submittedName>
        <fullName evidence="2">Uncharacterized protein</fullName>
    </submittedName>
</protein>
<proteinExistence type="predicted"/>
<dbReference type="Proteomes" id="UP000177507">
    <property type="component" value="Unassembled WGS sequence"/>
</dbReference>
<reference evidence="2 3" key="1">
    <citation type="journal article" date="2016" name="Nat. Commun.">
        <title>Thousands of microbial genomes shed light on interconnected biogeochemical processes in an aquifer system.</title>
        <authorList>
            <person name="Anantharaman K."/>
            <person name="Brown C.T."/>
            <person name="Hug L.A."/>
            <person name="Sharon I."/>
            <person name="Castelle C.J."/>
            <person name="Probst A.J."/>
            <person name="Thomas B.C."/>
            <person name="Singh A."/>
            <person name="Wilkins M.J."/>
            <person name="Karaoz U."/>
            <person name="Brodie E.L."/>
            <person name="Williams K.H."/>
            <person name="Hubbard S.S."/>
            <person name="Banfield J.F."/>
        </authorList>
    </citation>
    <scope>NUCLEOTIDE SEQUENCE [LARGE SCALE GENOMIC DNA]</scope>
</reference>
<keyword evidence="1" id="KW-0472">Membrane</keyword>
<feature type="transmembrane region" description="Helical" evidence="1">
    <location>
        <begin position="67"/>
        <end position="89"/>
    </location>
</feature>
<dbReference type="EMBL" id="MGJI01000030">
    <property type="protein sequence ID" value="OGN03812.1"/>
    <property type="molecule type" value="Genomic_DNA"/>
</dbReference>
<name>A0A1F8ESG1_9BACT</name>
<evidence type="ECO:0000313" key="2">
    <source>
        <dbReference type="EMBL" id="OGN03812.1"/>
    </source>
</evidence>
<dbReference type="STRING" id="1802668.A2831_01775"/>
<keyword evidence="1" id="KW-1133">Transmembrane helix</keyword>
<evidence type="ECO:0000313" key="3">
    <source>
        <dbReference type="Proteomes" id="UP000177507"/>
    </source>
</evidence>
<dbReference type="AlphaFoldDB" id="A0A1F8ESG1"/>
<keyword evidence="1" id="KW-0812">Transmembrane</keyword>
<evidence type="ECO:0000256" key="1">
    <source>
        <dbReference type="SAM" id="Phobius"/>
    </source>
</evidence>
<accession>A0A1F8ESG1</accession>
<organism evidence="2 3">
    <name type="scientific">Candidatus Yanofskybacteria bacterium RIFCSPHIGHO2_01_FULL_44_17</name>
    <dbReference type="NCBI Taxonomy" id="1802668"/>
    <lineage>
        <taxon>Bacteria</taxon>
        <taxon>Candidatus Yanofskyibacteriota</taxon>
    </lineage>
</organism>
<feature type="transmembrane region" description="Helical" evidence="1">
    <location>
        <begin position="24"/>
        <end position="46"/>
    </location>
</feature>
<gene>
    <name evidence="2" type="ORF">A2831_01775</name>
</gene>
<sequence length="103" mass="11142">MLNFLINTVQAVTLPSFNQPDLPAFISSVYSFSLTVVGLVVFVQILRAGFLWLTAAGNASKASNAKGMIQNAIVGAILLFAAYLILYIINPDLIKSTFNFSLQ</sequence>
<comment type="caution">
    <text evidence="2">The sequence shown here is derived from an EMBL/GenBank/DDBJ whole genome shotgun (WGS) entry which is preliminary data.</text>
</comment>